<dbReference type="OrthoDB" id="1726137at2759"/>
<dbReference type="AlphaFoldDB" id="A0A642UQT0"/>
<keyword evidence="9 12" id="KW-0472">Membrane</keyword>
<evidence type="ECO:0008006" key="15">
    <source>
        <dbReference type="Google" id="ProtNLM"/>
    </source>
</evidence>
<keyword evidence="14" id="KW-1185">Reference proteome</keyword>
<evidence type="ECO:0000256" key="10">
    <source>
        <dbReference type="ARBA" id="ARBA00044501"/>
    </source>
</evidence>
<evidence type="ECO:0000256" key="5">
    <source>
        <dbReference type="ARBA" id="ARBA00022989"/>
    </source>
</evidence>
<comment type="pathway">
    <text evidence="10">Porphyrin-containing compound metabolism; heme A biosynthesis; heme A from heme O: step 1/1.</text>
</comment>
<feature type="transmembrane region" description="Helical" evidence="12">
    <location>
        <begin position="291"/>
        <end position="310"/>
    </location>
</feature>
<dbReference type="GO" id="GO:0120547">
    <property type="term" value="F:heme A synthase activity"/>
    <property type="evidence" value="ECO:0007669"/>
    <property type="project" value="UniProtKB-EC"/>
</dbReference>
<comment type="catalytic activity">
    <reaction evidence="11">
        <text>Fe(II)-heme o + 2 A + H2O = Fe(II)-heme a + 2 AH2</text>
        <dbReference type="Rhea" id="RHEA:63388"/>
        <dbReference type="ChEBI" id="CHEBI:13193"/>
        <dbReference type="ChEBI" id="CHEBI:15377"/>
        <dbReference type="ChEBI" id="CHEBI:17499"/>
        <dbReference type="ChEBI" id="CHEBI:60530"/>
        <dbReference type="ChEBI" id="CHEBI:61715"/>
        <dbReference type="EC" id="1.17.99.9"/>
    </reaction>
    <physiologicalReaction direction="left-to-right" evidence="11">
        <dbReference type="Rhea" id="RHEA:63389"/>
    </physiologicalReaction>
</comment>
<comment type="caution">
    <text evidence="13">The sequence shown here is derived from an EMBL/GenBank/DDBJ whole genome shotgun (WGS) entry which is preliminary data.</text>
</comment>
<dbReference type="InterPro" id="IPR003780">
    <property type="entry name" value="COX15/CtaA_fam"/>
</dbReference>
<reference evidence="13" key="1">
    <citation type="journal article" date="2019" name="G3 (Bethesda)">
        <title>Genome Assemblies of Two Rare Opportunistic Yeast Pathogens: Diutina rugosa (syn. Candida rugosa) and Trichomonascus ciferrii (syn. Candida ciferrii).</title>
        <authorList>
            <person name="Mixao V."/>
            <person name="Saus E."/>
            <person name="Hansen A.P."/>
            <person name="Lass-Florl C."/>
            <person name="Gabaldon T."/>
        </authorList>
    </citation>
    <scope>NUCLEOTIDE SEQUENCE</scope>
    <source>
        <strain evidence="13">CBS 4856</strain>
    </source>
</reference>
<sequence>MNSSKGVGYWLIGSAGLVFGIVVVGGLTRLTESGLSITEWKPVTGTIPPLNENDWQREFDLYRASPEFQLLNSNMTLDEFKFIYFMEWMHRIWGRAIGLTFVIPAAYFIVAKRTSVHTTGRLVLISGLIGLQGFIGWWMVKSGLNQDFLHEPGAHPRVSQYRLATHLGAAFLLYMAMFSTGLDILREHKWIKHPQTAMKEFAALSNPALRPFRRVVTALTCLVFVTAMSGAFVAGLDAGLIYNSFPYMGEGLVPPKSELFSPIYAKDASGFELFWKNMLENPTTVQLNHRILAVTTWSAIFAMHMYSLRLKPFIPRPVIKSGAHAMAFVTLQAALGISTLIYVVPTELAALHQAGSLAVLTSVLILASRMRLPRSTIKYLVSALAQKK</sequence>
<dbReference type="EMBL" id="SWFS01000439">
    <property type="protein sequence ID" value="KAA8903626.1"/>
    <property type="molecule type" value="Genomic_DNA"/>
</dbReference>
<gene>
    <name evidence="13" type="ORF">TRICI_005663</name>
</gene>
<keyword evidence="7" id="KW-0408">Iron</keyword>
<feature type="transmembrane region" description="Helical" evidence="12">
    <location>
        <begin position="122"/>
        <end position="140"/>
    </location>
</feature>
<feature type="transmembrane region" description="Helical" evidence="12">
    <location>
        <begin position="7"/>
        <end position="27"/>
    </location>
</feature>
<dbReference type="GO" id="GO:0005743">
    <property type="term" value="C:mitochondrial inner membrane"/>
    <property type="evidence" value="ECO:0007669"/>
    <property type="project" value="TreeGrafter"/>
</dbReference>
<feature type="transmembrane region" description="Helical" evidence="12">
    <location>
        <begin position="160"/>
        <end position="185"/>
    </location>
</feature>
<keyword evidence="8" id="KW-0350">Heme biosynthesis</keyword>
<protein>
    <recommendedName>
        <fullName evidence="15">Cytochrome c oxidase assembly protein COX15</fullName>
    </recommendedName>
</protein>
<evidence type="ECO:0000256" key="12">
    <source>
        <dbReference type="SAM" id="Phobius"/>
    </source>
</evidence>
<dbReference type="PANTHER" id="PTHR23289">
    <property type="entry name" value="CYTOCHROME C OXIDASE ASSEMBLY PROTEIN COX15"/>
    <property type="match status" value="1"/>
</dbReference>
<evidence type="ECO:0000313" key="14">
    <source>
        <dbReference type="Proteomes" id="UP000761534"/>
    </source>
</evidence>
<evidence type="ECO:0000256" key="9">
    <source>
        <dbReference type="ARBA" id="ARBA00023136"/>
    </source>
</evidence>
<keyword evidence="3 12" id="KW-0812">Transmembrane</keyword>
<evidence type="ECO:0000313" key="13">
    <source>
        <dbReference type="EMBL" id="KAA8903626.1"/>
    </source>
</evidence>
<feature type="transmembrane region" description="Helical" evidence="12">
    <location>
        <begin position="92"/>
        <end position="110"/>
    </location>
</feature>
<keyword evidence="5 12" id="KW-1133">Transmembrane helix</keyword>
<comment type="subcellular location">
    <subcellularLocation>
        <location evidence="2">Membrane</location>
        <topology evidence="2">Multi-pass membrane protein</topology>
    </subcellularLocation>
</comment>
<dbReference type="GO" id="GO:0046872">
    <property type="term" value="F:metal ion binding"/>
    <property type="evidence" value="ECO:0007669"/>
    <property type="project" value="UniProtKB-KW"/>
</dbReference>
<evidence type="ECO:0000256" key="11">
    <source>
        <dbReference type="ARBA" id="ARBA00048044"/>
    </source>
</evidence>
<accession>A0A642UQT0</accession>
<feature type="transmembrane region" description="Helical" evidence="12">
    <location>
        <begin position="350"/>
        <end position="368"/>
    </location>
</feature>
<dbReference type="InterPro" id="IPR023754">
    <property type="entry name" value="HemeA_Synthase_type2"/>
</dbReference>
<feature type="transmembrane region" description="Helical" evidence="12">
    <location>
        <begin position="215"/>
        <end position="242"/>
    </location>
</feature>
<evidence type="ECO:0000256" key="3">
    <source>
        <dbReference type="ARBA" id="ARBA00022692"/>
    </source>
</evidence>
<evidence type="ECO:0000256" key="1">
    <source>
        <dbReference type="ARBA" id="ARBA00001970"/>
    </source>
</evidence>
<evidence type="ECO:0000256" key="2">
    <source>
        <dbReference type="ARBA" id="ARBA00004141"/>
    </source>
</evidence>
<evidence type="ECO:0000256" key="6">
    <source>
        <dbReference type="ARBA" id="ARBA00023002"/>
    </source>
</evidence>
<evidence type="ECO:0000256" key="8">
    <source>
        <dbReference type="ARBA" id="ARBA00023133"/>
    </source>
</evidence>
<dbReference type="PANTHER" id="PTHR23289:SF2">
    <property type="entry name" value="CYTOCHROME C OXIDASE ASSEMBLY PROTEIN COX15 HOMOLOG"/>
    <property type="match status" value="1"/>
</dbReference>
<dbReference type="Proteomes" id="UP000761534">
    <property type="component" value="Unassembled WGS sequence"/>
</dbReference>
<dbReference type="HAMAP" id="MF_01665">
    <property type="entry name" value="HemeA_synth_type2"/>
    <property type="match status" value="1"/>
</dbReference>
<feature type="transmembrane region" description="Helical" evidence="12">
    <location>
        <begin position="322"/>
        <end position="344"/>
    </location>
</feature>
<keyword evidence="6" id="KW-0560">Oxidoreductase</keyword>
<dbReference type="GO" id="GO:0016653">
    <property type="term" value="F:oxidoreductase activity, acting on NAD(P)H, heme protein as acceptor"/>
    <property type="evidence" value="ECO:0007669"/>
    <property type="project" value="TreeGrafter"/>
</dbReference>
<name>A0A642UQT0_9ASCO</name>
<organism evidence="13 14">
    <name type="scientific">Trichomonascus ciferrii</name>
    <dbReference type="NCBI Taxonomy" id="44093"/>
    <lineage>
        <taxon>Eukaryota</taxon>
        <taxon>Fungi</taxon>
        <taxon>Dikarya</taxon>
        <taxon>Ascomycota</taxon>
        <taxon>Saccharomycotina</taxon>
        <taxon>Dipodascomycetes</taxon>
        <taxon>Dipodascales</taxon>
        <taxon>Trichomonascaceae</taxon>
        <taxon>Trichomonascus</taxon>
        <taxon>Trichomonascus ciferrii complex</taxon>
    </lineage>
</organism>
<keyword evidence="4" id="KW-0479">Metal-binding</keyword>
<dbReference type="GO" id="GO:0006784">
    <property type="term" value="P:heme A biosynthetic process"/>
    <property type="evidence" value="ECO:0007669"/>
    <property type="project" value="InterPro"/>
</dbReference>
<dbReference type="Pfam" id="PF02628">
    <property type="entry name" value="COX15-CtaA"/>
    <property type="match status" value="1"/>
</dbReference>
<evidence type="ECO:0000256" key="4">
    <source>
        <dbReference type="ARBA" id="ARBA00022723"/>
    </source>
</evidence>
<dbReference type="VEuPathDB" id="FungiDB:TRICI_005663"/>
<evidence type="ECO:0000256" key="7">
    <source>
        <dbReference type="ARBA" id="ARBA00023004"/>
    </source>
</evidence>
<comment type="cofactor">
    <cofactor evidence="1">
        <name>heme b</name>
        <dbReference type="ChEBI" id="CHEBI:60344"/>
    </cofactor>
</comment>
<proteinExistence type="inferred from homology"/>